<feature type="domain" description="Histidine kinase" evidence="13">
    <location>
        <begin position="244"/>
        <end position="464"/>
    </location>
</feature>
<protein>
    <recommendedName>
        <fullName evidence="10">Sensory/regulatory protein RpfC</fullName>
        <ecNumber evidence="2">2.7.13.3</ecNumber>
    </recommendedName>
</protein>
<evidence type="ECO:0000313" key="16">
    <source>
        <dbReference type="EMBL" id="ABG65048.1"/>
    </source>
</evidence>
<dbReference type="SUPFAM" id="SSF47384">
    <property type="entry name" value="Homodimeric domain of signal transducing histidine kinase"/>
    <property type="match status" value="1"/>
</dbReference>
<keyword evidence="12" id="KW-0812">Transmembrane</keyword>
<dbReference type="GO" id="GO:0000155">
    <property type="term" value="F:phosphorelay sensor kinase activity"/>
    <property type="evidence" value="ECO:0007669"/>
    <property type="project" value="InterPro"/>
</dbReference>
<evidence type="ECO:0000256" key="12">
    <source>
        <dbReference type="SAM" id="Phobius"/>
    </source>
</evidence>
<dbReference type="CDD" id="cd00130">
    <property type="entry name" value="PAS"/>
    <property type="match status" value="1"/>
</dbReference>
<dbReference type="InterPro" id="IPR000014">
    <property type="entry name" value="PAS"/>
</dbReference>
<keyword evidence="5" id="KW-0547">Nucleotide-binding</keyword>
<dbReference type="FunFam" id="1.10.287.130:FF:000002">
    <property type="entry name" value="Two-component osmosensing histidine kinase"/>
    <property type="match status" value="1"/>
</dbReference>
<feature type="domain" description="Response regulatory" evidence="14">
    <location>
        <begin position="621"/>
        <end position="742"/>
    </location>
</feature>
<evidence type="ECO:0000256" key="6">
    <source>
        <dbReference type="ARBA" id="ARBA00022777"/>
    </source>
</evidence>
<dbReference type="FunFam" id="3.30.565.10:FF:000010">
    <property type="entry name" value="Sensor histidine kinase RcsC"/>
    <property type="match status" value="1"/>
</dbReference>
<dbReference type="GO" id="GO:0005524">
    <property type="term" value="F:ATP binding"/>
    <property type="evidence" value="ECO:0007669"/>
    <property type="project" value="UniProtKB-KW"/>
</dbReference>
<keyword evidence="4 16" id="KW-0808">Transferase</keyword>
<evidence type="ECO:0000256" key="1">
    <source>
        <dbReference type="ARBA" id="ARBA00000085"/>
    </source>
</evidence>
<dbReference type="PRINTS" id="PR00344">
    <property type="entry name" value="BCTRLSENSOR"/>
</dbReference>
<dbReference type="STRING" id="266779.Meso_3680"/>
<dbReference type="KEGG" id="mes:Meso_3680"/>
<dbReference type="CDD" id="cd00082">
    <property type="entry name" value="HisKA"/>
    <property type="match status" value="1"/>
</dbReference>
<keyword evidence="6 16" id="KW-0418">Kinase</keyword>
<keyword evidence="7" id="KW-0067">ATP-binding</keyword>
<dbReference type="PROSITE" id="PS50110">
    <property type="entry name" value="RESPONSE_REGULATORY"/>
    <property type="match status" value="1"/>
</dbReference>
<dbReference type="InterPro" id="IPR036890">
    <property type="entry name" value="HATPase_C_sf"/>
</dbReference>
<dbReference type="NCBIfam" id="TIGR00229">
    <property type="entry name" value="sensory_box"/>
    <property type="match status" value="1"/>
</dbReference>
<dbReference type="PANTHER" id="PTHR45339">
    <property type="entry name" value="HYBRID SIGNAL TRANSDUCTION HISTIDINE KINASE J"/>
    <property type="match status" value="1"/>
</dbReference>
<proteinExistence type="predicted"/>
<dbReference type="SUPFAM" id="SSF55785">
    <property type="entry name" value="PYP-like sensor domain (PAS domain)"/>
    <property type="match status" value="1"/>
</dbReference>
<dbReference type="Pfam" id="PF02518">
    <property type="entry name" value="HATPase_c"/>
    <property type="match status" value="1"/>
</dbReference>
<dbReference type="InterPro" id="IPR001789">
    <property type="entry name" value="Sig_transdc_resp-reg_receiver"/>
</dbReference>
<dbReference type="AlphaFoldDB" id="Q11C27"/>
<accession>Q11C27</accession>
<keyword evidence="12" id="KW-1133">Transmembrane helix</keyword>
<dbReference type="OrthoDB" id="9810730at2"/>
<dbReference type="SMART" id="SM00387">
    <property type="entry name" value="HATPase_c"/>
    <property type="match status" value="1"/>
</dbReference>
<reference evidence="16" key="1">
    <citation type="submission" date="2006-06" db="EMBL/GenBank/DDBJ databases">
        <title>Complete sequence of chromosome of Chelativorans sp. BNC1.</title>
        <authorList>
            <consortium name="US DOE Joint Genome Institute"/>
            <person name="Copeland A."/>
            <person name="Lucas S."/>
            <person name="Lapidus A."/>
            <person name="Barry K."/>
            <person name="Detter J.C."/>
            <person name="Glavina del Rio T."/>
            <person name="Hammon N."/>
            <person name="Israni S."/>
            <person name="Dalin E."/>
            <person name="Tice H."/>
            <person name="Pitluck S."/>
            <person name="Chertkov O."/>
            <person name="Brettin T."/>
            <person name="Bruce D."/>
            <person name="Han C."/>
            <person name="Tapia R."/>
            <person name="Gilna P."/>
            <person name="Schmutz J."/>
            <person name="Larimer F."/>
            <person name="Land M."/>
            <person name="Hauser L."/>
            <person name="Kyrpides N."/>
            <person name="Mikhailova N."/>
            <person name="Richardson P."/>
        </authorList>
    </citation>
    <scope>NUCLEOTIDE SEQUENCE</scope>
    <source>
        <strain evidence="16">BNC1</strain>
    </source>
</reference>
<dbReference type="PROSITE" id="PS50109">
    <property type="entry name" value="HIS_KIN"/>
    <property type="match status" value="1"/>
</dbReference>
<feature type="transmembrane region" description="Helical" evidence="12">
    <location>
        <begin position="29"/>
        <end position="48"/>
    </location>
</feature>
<dbReference type="EMBL" id="CP000390">
    <property type="protein sequence ID" value="ABG65048.1"/>
    <property type="molecule type" value="Genomic_DNA"/>
</dbReference>
<evidence type="ECO:0000259" key="14">
    <source>
        <dbReference type="PROSITE" id="PS50110"/>
    </source>
</evidence>
<evidence type="ECO:0000256" key="2">
    <source>
        <dbReference type="ARBA" id="ARBA00012438"/>
    </source>
</evidence>
<keyword evidence="3 11" id="KW-0597">Phosphoprotein</keyword>
<evidence type="ECO:0000256" key="5">
    <source>
        <dbReference type="ARBA" id="ARBA00022741"/>
    </source>
</evidence>
<evidence type="ECO:0000256" key="9">
    <source>
        <dbReference type="ARBA" id="ARBA00064003"/>
    </source>
</evidence>
<feature type="transmembrane region" description="Helical" evidence="12">
    <location>
        <begin position="54"/>
        <end position="73"/>
    </location>
</feature>
<dbReference type="SMART" id="SM00091">
    <property type="entry name" value="PAS"/>
    <property type="match status" value="1"/>
</dbReference>
<dbReference type="SUPFAM" id="SSF52172">
    <property type="entry name" value="CheY-like"/>
    <property type="match status" value="2"/>
</dbReference>
<name>Q11C27_CHESB</name>
<organism evidence="16">
    <name type="scientific">Chelativorans sp. (strain BNC1)</name>
    <dbReference type="NCBI Taxonomy" id="266779"/>
    <lineage>
        <taxon>Bacteria</taxon>
        <taxon>Pseudomonadati</taxon>
        <taxon>Pseudomonadota</taxon>
        <taxon>Alphaproteobacteria</taxon>
        <taxon>Hyphomicrobiales</taxon>
        <taxon>Phyllobacteriaceae</taxon>
        <taxon>Chelativorans</taxon>
    </lineage>
</organism>
<dbReference type="CDD" id="cd16922">
    <property type="entry name" value="HATPase_EvgS-ArcB-TorS-like"/>
    <property type="match status" value="1"/>
</dbReference>
<dbReference type="EC" id="2.7.13.3" evidence="2"/>
<dbReference type="eggNOG" id="COG2202">
    <property type="taxonomic scope" value="Bacteria"/>
</dbReference>
<dbReference type="InterPro" id="IPR036097">
    <property type="entry name" value="HisK_dim/P_sf"/>
</dbReference>
<dbReference type="Gene3D" id="3.40.50.2300">
    <property type="match status" value="1"/>
</dbReference>
<evidence type="ECO:0000259" key="13">
    <source>
        <dbReference type="PROSITE" id="PS50109"/>
    </source>
</evidence>
<sequence length="744" mass="80538">MGLANIKQIWKWLWDEIAQPGRGFSSRGGTILVAFGFADLLIAGAAFLTKAAPLIPFLLVFAGAAAVAAAIALPSEKKPEEHPHEQTPAEQHIEELADRVSQMQEAEQRFYGLLETLGDLVINRDGEGRILYANRIFGELMECEPQDLFGKTLHQLGVDITPPSAGIFPEEERLSSTDVAIHTRNGLRWFSWTEISRREGESSSVSHWAIARDITARKRAETALVNARERAEQASIAKSRFLATVSHEIRTPMNGIIGMATLLSDTRLSSEQRTYVAAISTSASALLALIEDLLDYSKIEAGRLELEPQRMAARELIESVIELMAVRAFTKKIGLGCHIAPTVPDTILADPGRLRQILLNLLGNAIKFTDEGGVLMTVTTTIHDGAPKLAFRVDDTGPGIEKDSLSRIFQEFEQADTSSTRKHGGAGLGLAITRRLIDAMEGTVTVDSAPGEGATFTVYIPLVGAEGSAAETSLALKGFDVAILTPHAVEGEALAMTVRAHGGKARVFEGEKSALSLLRRRKSGFDAVIIDASLENDNGDLLRRLCRNGLRVHQALTLIAPTDRGRLNKFRTNGYNAFIARPARDRTLLRLLLNPQTAENVAPIGEATARTKATNDGRGLKVLLAEDNEINAMLARATLSKAGHSVAVVSNGRAAVDVLTHPARDFDIVLMDLHMPIMDGLDAIIQIRRYEEDTGLAPIPILVLSADGQEKTRQNALAQGATGFITKPLEPGRLLSALEVHTPA</sequence>
<evidence type="ECO:0000256" key="4">
    <source>
        <dbReference type="ARBA" id="ARBA00022679"/>
    </source>
</evidence>
<dbReference type="HOGENOM" id="CLU_000445_114_15_5"/>
<dbReference type="InterPro" id="IPR035965">
    <property type="entry name" value="PAS-like_dom_sf"/>
</dbReference>
<dbReference type="eggNOG" id="COG2205">
    <property type="taxonomic scope" value="Bacteria"/>
</dbReference>
<dbReference type="InterPro" id="IPR005467">
    <property type="entry name" value="His_kinase_dom"/>
</dbReference>
<dbReference type="SUPFAM" id="SSF55874">
    <property type="entry name" value="ATPase domain of HSP90 chaperone/DNA topoisomerase II/histidine kinase"/>
    <property type="match status" value="1"/>
</dbReference>
<dbReference type="InterPro" id="IPR003594">
    <property type="entry name" value="HATPase_dom"/>
</dbReference>
<evidence type="ECO:0000256" key="11">
    <source>
        <dbReference type="PROSITE-ProRule" id="PRU00169"/>
    </source>
</evidence>
<keyword evidence="8" id="KW-0902">Two-component regulatory system</keyword>
<dbReference type="SMART" id="SM00448">
    <property type="entry name" value="REC"/>
    <property type="match status" value="1"/>
</dbReference>
<evidence type="ECO:0000256" key="3">
    <source>
        <dbReference type="ARBA" id="ARBA00022553"/>
    </source>
</evidence>
<evidence type="ECO:0000256" key="7">
    <source>
        <dbReference type="ARBA" id="ARBA00022840"/>
    </source>
</evidence>
<comment type="subunit">
    <text evidence="9">At low DSF concentrations, interacts with RpfF.</text>
</comment>
<dbReference type="Pfam" id="PF00512">
    <property type="entry name" value="HisKA"/>
    <property type="match status" value="1"/>
</dbReference>
<dbReference type="PANTHER" id="PTHR45339:SF5">
    <property type="entry name" value="HISTIDINE KINASE"/>
    <property type="match status" value="1"/>
</dbReference>
<dbReference type="InterPro" id="IPR003661">
    <property type="entry name" value="HisK_dim/P_dom"/>
</dbReference>
<feature type="modified residue" description="4-aspartylphosphate" evidence="11">
    <location>
        <position position="672"/>
    </location>
</feature>
<dbReference type="InterPro" id="IPR013656">
    <property type="entry name" value="PAS_4"/>
</dbReference>
<gene>
    <name evidence="16" type="ordered locus">Meso_3680</name>
</gene>
<dbReference type="SMART" id="SM00388">
    <property type="entry name" value="HisKA"/>
    <property type="match status" value="1"/>
</dbReference>
<dbReference type="PROSITE" id="PS50112">
    <property type="entry name" value="PAS"/>
    <property type="match status" value="1"/>
</dbReference>
<dbReference type="InterPro" id="IPR004358">
    <property type="entry name" value="Sig_transdc_His_kin-like_C"/>
</dbReference>
<dbReference type="Pfam" id="PF00072">
    <property type="entry name" value="Response_reg"/>
    <property type="match status" value="1"/>
</dbReference>
<evidence type="ECO:0000259" key="15">
    <source>
        <dbReference type="PROSITE" id="PS50112"/>
    </source>
</evidence>
<dbReference type="Pfam" id="PF08448">
    <property type="entry name" value="PAS_4"/>
    <property type="match status" value="1"/>
</dbReference>
<keyword evidence="12" id="KW-0472">Membrane</keyword>
<feature type="domain" description="PAS" evidence="15">
    <location>
        <begin position="106"/>
        <end position="153"/>
    </location>
</feature>
<dbReference type="Gene3D" id="3.30.565.10">
    <property type="entry name" value="Histidine kinase-like ATPase, C-terminal domain"/>
    <property type="match status" value="1"/>
</dbReference>
<comment type="catalytic activity">
    <reaction evidence="1">
        <text>ATP + protein L-histidine = ADP + protein N-phospho-L-histidine.</text>
        <dbReference type="EC" id="2.7.13.3"/>
    </reaction>
</comment>
<dbReference type="CDD" id="cd17546">
    <property type="entry name" value="REC_hyHK_CKI1_RcsC-like"/>
    <property type="match status" value="1"/>
</dbReference>
<evidence type="ECO:0000256" key="10">
    <source>
        <dbReference type="ARBA" id="ARBA00068150"/>
    </source>
</evidence>
<evidence type="ECO:0000256" key="8">
    <source>
        <dbReference type="ARBA" id="ARBA00023012"/>
    </source>
</evidence>
<dbReference type="Gene3D" id="3.30.450.20">
    <property type="entry name" value="PAS domain"/>
    <property type="match status" value="1"/>
</dbReference>
<dbReference type="eggNOG" id="COG0784">
    <property type="taxonomic scope" value="Bacteria"/>
</dbReference>
<dbReference type="InterPro" id="IPR011006">
    <property type="entry name" value="CheY-like_superfamily"/>
</dbReference>
<dbReference type="Gene3D" id="1.10.287.130">
    <property type="match status" value="1"/>
</dbReference>